<keyword evidence="1" id="KW-0812">Transmembrane</keyword>
<evidence type="ECO:0000256" key="1">
    <source>
        <dbReference type="SAM" id="Phobius"/>
    </source>
</evidence>
<gene>
    <name evidence="2" type="ORF">NP439_09355</name>
</gene>
<feature type="transmembrane region" description="Helical" evidence="1">
    <location>
        <begin position="6"/>
        <end position="25"/>
    </location>
</feature>
<evidence type="ECO:0000313" key="3">
    <source>
        <dbReference type="Proteomes" id="UP001059773"/>
    </source>
</evidence>
<feature type="transmembrane region" description="Helical" evidence="1">
    <location>
        <begin position="37"/>
        <end position="55"/>
    </location>
</feature>
<organism evidence="2 3">
    <name type="scientific">Oceanobacillus jeddahense</name>
    <dbReference type="NCBI Taxonomy" id="1462527"/>
    <lineage>
        <taxon>Bacteria</taxon>
        <taxon>Bacillati</taxon>
        <taxon>Bacillota</taxon>
        <taxon>Bacilli</taxon>
        <taxon>Bacillales</taxon>
        <taxon>Bacillaceae</taxon>
        <taxon>Oceanobacillus</taxon>
    </lineage>
</organism>
<dbReference type="RefSeq" id="WP_256709723.1">
    <property type="nucleotide sequence ID" value="NZ_CP101914.1"/>
</dbReference>
<dbReference type="EMBL" id="CP101914">
    <property type="protein sequence ID" value="UUI04821.1"/>
    <property type="molecule type" value="Genomic_DNA"/>
</dbReference>
<evidence type="ECO:0000313" key="2">
    <source>
        <dbReference type="EMBL" id="UUI04821.1"/>
    </source>
</evidence>
<keyword evidence="1" id="KW-0472">Membrane</keyword>
<name>A0ABY5JWV4_9BACI</name>
<reference evidence="2" key="1">
    <citation type="submission" date="2022-07" db="EMBL/GenBank/DDBJ databases">
        <title>FELIX.</title>
        <authorList>
            <person name="Wan K.H."/>
            <person name="Park S."/>
            <person name="Lawrence Q."/>
            <person name="Eichenberger J.P."/>
            <person name="Booth B.W."/>
            <person name="Piaggio A.J."/>
            <person name="Chandler J.C."/>
            <person name="Franklin A.B."/>
            <person name="Celniker S.E."/>
        </authorList>
    </citation>
    <scope>NUCLEOTIDE SEQUENCE</scope>
    <source>
        <strain evidence="2">QA-1986 374</strain>
    </source>
</reference>
<accession>A0ABY5JWV4</accession>
<keyword evidence="3" id="KW-1185">Reference proteome</keyword>
<protein>
    <submittedName>
        <fullName evidence="2">Uncharacterized protein</fullName>
    </submittedName>
</protein>
<proteinExistence type="predicted"/>
<dbReference type="Proteomes" id="UP001059773">
    <property type="component" value="Chromosome"/>
</dbReference>
<keyword evidence="1" id="KW-1133">Transmembrane helix</keyword>
<sequence length="57" mass="6514">MEKVLIMLAIVSFLLSVSLFIVEIFKNGFKGSNFKPAILLFVVYIFSVISFLIVYNH</sequence>